<protein>
    <submittedName>
        <fullName evidence="1">Serine/threonine-protein phosphatase</fullName>
    </submittedName>
</protein>
<dbReference type="EMBL" id="BLLF01003203">
    <property type="protein sequence ID" value="GFH26679.1"/>
    <property type="molecule type" value="Genomic_DNA"/>
</dbReference>
<dbReference type="InterPro" id="IPR029052">
    <property type="entry name" value="Metallo-depent_PP-like"/>
</dbReference>
<gene>
    <name evidence="1" type="ORF">HaLaN_24866</name>
</gene>
<comment type="caution">
    <text evidence="1">The sequence shown here is derived from an EMBL/GenBank/DDBJ whole genome shotgun (WGS) entry which is preliminary data.</text>
</comment>
<dbReference type="SUPFAM" id="SSF56300">
    <property type="entry name" value="Metallo-dependent phosphatases"/>
    <property type="match status" value="1"/>
</dbReference>
<name>A0A6A0A1X8_HAELA</name>
<dbReference type="AlphaFoldDB" id="A0A6A0A1X8"/>
<reference evidence="1 2" key="1">
    <citation type="submission" date="2020-02" db="EMBL/GenBank/DDBJ databases">
        <title>Draft genome sequence of Haematococcus lacustris strain NIES-144.</title>
        <authorList>
            <person name="Morimoto D."/>
            <person name="Nakagawa S."/>
            <person name="Yoshida T."/>
            <person name="Sawayama S."/>
        </authorList>
    </citation>
    <scope>NUCLEOTIDE SEQUENCE [LARGE SCALE GENOMIC DNA]</scope>
    <source>
        <strain evidence="1 2">NIES-144</strain>
    </source>
</reference>
<proteinExistence type="predicted"/>
<organism evidence="1 2">
    <name type="scientific">Haematococcus lacustris</name>
    <name type="common">Green alga</name>
    <name type="synonym">Haematococcus pluvialis</name>
    <dbReference type="NCBI Taxonomy" id="44745"/>
    <lineage>
        <taxon>Eukaryota</taxon>
        <taxon>Viridiplantae</taxon>
        <taxon>Chlorophyta</taxon>
        <taxon>core chlorophytes</taxon>
        <taxon>Chlorophyceae</taxon>
        <taxon>CS clade</taxon>
        <taxon>Chlamydomonadales</taxon>
        <taxon>Haematococcaceae</taxon>
        <taxon>Haematococcus</taxon>
    </lineage>
</organism>
<dbReference type="Gene3D" id="3.60.21.10">
    <property type="match status" value="1"/>
</dbReference>
<keyword evidence="2" id="KW-1185">Reference proteome</keyword>
<sequence>MPKKAPKITVNAEYVLDLRNRLSSAVYAEDTAALQQTVPANEFKQLLEAAVANLAQEPTLVEVSVKEGVRVVVVGDTHGQFLDVLQM</sequence>
<evidence type="ECO:0000313" key="1">
    <source>
        <dbReference type="EMBL" id="GFH26679.1"/>
    </source>
</evidence>
<accession>A0A6A0A1X8</accession>
<evidence type="ECO:0000313" key="2">
    <source>
        <dbReference type="Proteomes" id="UP000485058"/>
    </source>
</evidence>
<dbReference type="Proteomes" id="UP000485058">
    <property type="component" value="Unassembled WGS sequence"/>
</dbReference>